<dbReference type="Gene3D" id="3.30.70.100">
    <property type="match status" value="1"/>
</dbReference>
<dbReference type="EC" id="1.14.-.-" evidence="1"/>
<proteinExistence type="inferred from homology"/>
<feature type="domain" description="Rhodanese" evidence="2">
    <location>
        <begin position="126"/>
        <end position="220"/>
    </location>
</feature>
<dbReference type="Pfam" id="PF17773">
    <property type="entry name" value="UPF0176_N"/>
    <property type="match status" value="1"/>
</dbReference>
<dbReference type="SMART" id="SM00450">
    <property type="entry name" value="RHOD"/>
    <property type="match status" value="1"/>
</dbReference>
<dbReference type="InterPro" id="IPR036873">
    <property type="entry name" value="Rhodanese-like_dom_sf"/>
</dbReference>
<keyword evidence="1" id="KW-0560">Oxidoreductase</keyword>
<comment type="function">
    <text evidence="1">Catalyzes oxygen-dependent 5-hydroxyuridine (ho5U) modification at position 34 in tRNAs.</text>
</comment>
<dbReference type="GO" id="GO:0016705">
    <property type="term" value="F:oxidoreductase activity, acting on paired donors, with incorporation or reduction of molecular oxygen"/>
    <property type="evidence" value="ECO:0007669"/>
    <property type="project" value="UniProtKB-UniRule"/>
</dbReference>
<dbReference type="PANTHER" id="PTHR43268:SF3">
    <property type="entry name" value="RHODANESE-LIKE DOMAIN-CONTAINING PROTEIN 7-RELATED"/>
    <property type="match status" value="1"/>
</dbReference>
<keyword evidence="1" id="KW-0819">tRNA processing</keyword>
<evidence type="ECO:0000313" key="3">
    <source>
        <dbReference type="EMBL" id="QCK87951.1"/>
    </source>
</evidence>
<dbReference type="AlphaFoldDB" id="A0A4D7QN68"/>
<dbReference type="KEGG" id="paqt:E8L99_20430"/>
<keyword evidence="3" id="KW-0808">Transferase</keyword>
<dbReference type="SUPFAM" id="SSF52821">
    <property type="entry name" value="Rhodanese/Cell cycle control phosphatase"/>
    <property type="match status" value="1"/>
</dbReference>
<evidence type="ECO:0000259" key="2">
    <source>
        <dbReference type="PROSITE" id="PS50206"/>
    </source>
</evidence>
<dbReference type="PROSITE" id="PS50206">
    <property type="entry name" value="RHODANESE_3"/>
    <property type="match status" value="1"/>
</dbReference>
<dbReference type="PANTHER" id="PTHR43268">
    <property type="entry name" value="THIOSULFATE SULFURTRANSFERASE/RHODANESE-LIKE DOMAIN-CONTAINING PROTEIN 2"/>
    <property type="match status" value="1"/>
</dbReference>
<evidence type="ECO:0000313" key="4">
    <source>
        <dbReference type="Proteomes" id="UP000298588"/>
    </source>
</evidence>
<name>A0A4D7QN68_9HYPH</name>
<organism evidence="3 4">
    <name type="scientific">Phreatobacter aquaticus</name>
    <dbReference type="NCBI Taxonomy" id="2570229"/>
    <lineage>
        <taxon>Bacteria</taxon>
        <taxon>Pseudomonadati</taxon>
        <taxon>Pseudomonadota</taxon>
        <taxon>Alphaproteobacteria</taxon>
        <taxon>Hyphomicrobiales</taxon>
        <taxon>Phreatobacteraceae</taxon>
        <taxon>Phreatobacter</taxon>
    </lineage>
</organism>
<sequence length="251" mass="27335">MSFKVAALYQFVSLPDARALQPALAALCADLCIKGTLLLAPEGINGTIAGRPEAIDMIVAELRHGPLFAGRLDRLELKFSEASEMPFKRLKVKVKREIVAFDNGATDPNKAVGTYVEPADWNALIAQDDVVLVDTRNSFEVQIGTFEGARDPGTITFGAFKDYVAEAMDPKRDRKVAMFCTGGIRCEKASAYMLAQGFSEVYHLKGGILAYLEQVPAEQSRWRGGCFVFDDRVALGHGLAEVPETAAGVRF</sequence>
<comment type="similarity">
    <text evidence="1">Belongs to the TrhO family.</text>
</comment>
<dbReference type="Proteomes" id="UP000298588">
    <property type="component" value="Chromosome"/>
</dbReference>
<keyword evidence="4" id="KW-1185">Reference proteome</keyword>
<accession>A0A4D7QN68</accession>
<dbReference type="InterPro" id="IPR040503">
    <property type="entry name" value="TRHO_N"/>
</dbReference>
<comment type="catalytic activity">
    <reaction evidence="1">
        <text>uridine(34) in tRNA + AH2 + O2 = 5-hydroxyuridine(34) in tRNA + A + H2O</text>
        <dbReference type="Rhea" id="RHEA:64224"/>
        <dbReference type="Rhea" id="RHEA-COMP:11727"/>
        <dbReference type="Rhea" id="RHEA-COMP:13381"/>
        <dbReference type="ChEBI" id="CHEBI:13193"/>
        <dbReference type="ChEBI" id="CHEBI:15377"/>
        <dbReference type="ChEBI" id="CHEBI:15379"/>
        <dbReference type="ChEBI" id="CHEBI:17499"/>
        <dbReference type="ChEBI" id="CHEBI:65315"/>
        <dbReference type="ChEBI" id="CHEBI:136877"/>
    </reaction>
</comment>
<dbReference type="OrthoDB" id="9778326at2"/>
<dbReference type="RefSeq" id="WP_137101279.1">
    <property type="nucleotide sequence ID" value="NZ_CP039865.1"/>
</dbReference>
<dbReference type="HAMAP" id="MF_00469">
    <property type="entry name" value="TrhO"/>
    <property type="match status" value="1"/>
</dbReference>
<dbReference type="CDD" id="cd01518">
    <property type="entry name" value="RHOD_YceA"/>
    <property type="match status" value="1"/>
</dbReference>
<dbReference type="EMBL" id="CP039865">
    <property type="protein sequence ID" value="QCK87951.1"/>
    <property type="molecule type" value="Genomic_DNA"/>
</dbReference>
<dbReference type="Gene3D" id="3.40.250.10">
    <property type="entry name" value="Rhodanese-like domain"/>
    <property type="match status" value="1"/>
</dbReference>
<gene>
    <name evidence="1" type="primary">trhO</name>
    <name evidence="3" type="ORF">E8L99_20430</name>
</gene>
<dbReference type="InterPro" id="IPR020936">
    <property type="entry name" value="TrhO"/>
</dbReference>
<dbReference type="Pfam" id="PF00581">
    <property type="entry name" value="Rhodanese"/>
    <property type="match status" value="1"/>
</dbReference>
<dbReference type="InterPro" id="IPR001763">
    <property type="entry name" value="Rhodanese-like_dom"/>
</dbReference>
<evidence type="ECO:0000256" key="1">
    <source>
        <dbReference type="HAMAP-Rule" id="MF_00469"/>
    </source>
</evidence>
<reference evidence="3 4" key="1">
    <citation type="submission" date="2019-04" db="EMBL/GenBank/DDBJ databases">
        <title>Phreatobacter aquaticus sp. nov.</title>
        <authorList>
            <person name="Choi A."/>
            <person name="Baek K."/>
        </authorList>
    </citation>
    <scope>NUCLEOTIDE SEQUENCE [LARGE SCALE GENOMIC DNA]</scope>
    <source>
        <strain evidence="3 4">NMCR1094</strain>
    </source>
</reference>
<dbReference type="GO" id="GO:0006400">
    <property type="term" value="P:tRNA modification"/>
    <property type="evidence" value="ECO:0007669"/>
    <property type="project" value="UniProtKB-UniRule"/>
</dbReference>
<protein>
    <recommendedName>
        <fullName evidence="1">tRNA uridine(34) hydroxylase</fullName>
        <ecNumber evidence="1">1.14.-.-</ecNumber>
    </recommendedName>
    <alternativeName>
        <fullName evidence="1">tRNA hydroxylation protein O</fullName>
    </alternativeName>
</protein>
<dbReference type="GO" id="GO:0016740">
    <property type="term" value="F:transferase activity"/>
    <property type="evidence" value="ECO:0007669"/>
    <property type="project" value="UniProtKB-KW"/>
</dbReference>
<dbReference type="NCBIfam" id="NF001136">
    <property type="entry name" value="PRK00142.1-4"/>
    <property type="match status" value="1"/>
</dbReference>